<dbReference type="PATRIC" id="fig|66969.6.peg.2760"/>
<dbReference type="AlphaFoldDB" id="A0A0W1A2N6"/>
<name>A0A0W1A2N6_9GAMM</name>
<organism evidence="1 2">
    <name type="scientific">Legionella waltersii</name>
    <dbReference type="NCBI Taxonomy" id="66969"/>
    <lineage>
        <taxon>Bacteria</taxon>
        <taxon>Pseudomonadati</taxon>
        <taxon>Pseudomonadota</taxon>
        <taxon>Gammaproteobacteria</taxon>
        <taxon>Legionellales</taxon>
        <taxon>Legionellaceae</taxon>
        <taxon>Legionella</taxon>
    </lineage>
</organism>
<reference evidence="1 2" key="1">
    <citation type="submission" date="2015-11" db="EMBL/GenBank/DDBJ databases">
        <title>Genomic analysis of 38 Legionella species identifies large and diverse effector repertoires.</title>
        <authorList>
            <person name="Burstein D."/>
            <person name="Amaro F."/>
            <person name="Zusman T."/>
            <person name="Lifshitz Z."/>
            <person name="Cohen O."/>
            <person name="Gilbert J.A."/>
            <person name="Pupko T."/>
            <person name="Shuman H.A."/>
            <person name="Segal G."/>
        </authorList>
    </citation>
    <scope>NUCLEOTIDE SEQUENCE [LARGE SCALE GENOMIC DNA]</scope>
    <source>
        <strain evidence="1 2">ATCC 51914</strain>
    </source>
</reference>
<evidence type="ECO:0000313" key="1">
    <source>
        <dbReference type="EMBL" id="KTD75613.1"/>
    </source>
</evidence>
<comment type="caution">
    <text evidence="1">The sequence shown here is derived from an EMBL/GenBank/DDBJ whole genome shotgun (WGS) entry which is preliminary data.</text>
</comment>
<sequence>MPITVQDITDPNAYESNKSGNADLTEHYFDKKQDEFRVYRFNHHVYAVRYDLQTSQPRDFVHLWASNKKSTKIMGSKQEDSDLPVLGKGNEGKVYQTSADKVVKMLMKHTFKCKMKNNENSTSTWANTKILKQLFLLAEHQIDKFFVMGLWRNPATKINSYQREFHLVMPLVKSSWYDTKNPEDMVKYYKCLEEFIMALKTLNDIGYSHPDFGTLDFGNYYNEIYTQEGIKLIDLDKGFIDLNSASKESRVAGKDQWLYVYNYKTHTSGDKGWREEIQNWYSNNMGQSLSENPDALRELYANGKIHLPKRVVEELQLQSTISNTSGVVLDLGNPENIESTKLTNN</sequence>
<dbReference type="RefSeq" id="WP_058481180.1">
    <property type="nucleotide sequence ID" value="NZ_CAAAIQ010000002.1"/>
</dbReference>
<keyword evidence="2" id="KW-1185">Reference proteome</keyword>
<evidence type="ECO:0000313" key="2">
    <source>
        <dbReference type="Proteomes" id="UP000054729"/>
    </source>
</evidence>
<proteinExistence type="predicted"/>
<dbReference type="EMBL" id="LNZB01000056">
    <property type="protein sequence ID" value="KTD75613.1"/>
    <property type="molecule type" value="Genomic_DNA"/>
</dbReference>
<accession>A0A0W1A2N6</accession>
<gene>
    <name evidence="1" type="ORF">Lwal_2551</name>
</gene>
<dbReference type="Proteomes" id="UP000054729">
    <property type="component" value="Unassembled WGS sequence"/>
</dbReference>
<protein>
    <submittedName>
        <fullName evidence="1">Dot/Icm T4SS effector</fullName>
    </submittedName>
</protein>